<evidence type="ECO:0000256" key="5">
    <source>
        <dbReference type="PROSITE-ProRule" id="PRU00221"/>
    </source>
</evidence>
<evidence type="ECO:0000256" key="4">
    <source>
        <dbReference type="ARBA" id="ARBA00023242"/>
    </source>
</evidence>
<protein>
    <submittedName>
        <fullName evidence="6">Uncharacterized protein</fullName>
    </submittedName>
</protein>
<keyword evidence="7" id="KW-1185">Reference proteome</keyword>
<name>A0A9W7GPT0_9STRA</name>
<dbReference type="InterPro" id="IPR001680">
    <property type="entry name" value="WD40_rpt"/>
</dbReference>
<dbReference type="PANTHER" id="PTHR19848:SF0">
    <property type="entry name" value="NOTCHLESS PROTEIN HOMOLOG 1"/>
    <property type="match status" value="1"/>
</dbReference>
<evidence type="ECO:0000256" key="3">
    <source>
        <dbReference type="ARBA" id="ARBA00022737"/>
    </source>
</evidence>
<dbReference type="GO" id="GO:0005730">
    <property type="term" value="C:nucleolus"/>
    <property type="evidence" value="ECO:0007669"/>
    <property type="project" value="TreeGrafter"/>
</dbReference>
<dbReference type="Gene3D" id="2.130.10.10">
    <property type="entry name" value="YVTN repeat-like/Quinoprotein amine dehydrogenase"/>
    <property type="match status" value="1"/>
</dbReference>
<keyword evidence="3" id="KW-0677">Repeat</keyword>
<dbReference type="SUPFAM" id="SSF50978">
    <property type="entry name" value="WD40 repeat-like"/>
    <property type="match status" value="1"/>
</dbReference>
<dbReference type="PROSITE" id="PS50082">
    <property type="entry name" value="WD_REPEATS_2"/>
    <property type="match status" value="1"/>
</dbReference>
<dbReference type="InterPro" id="IPR036322">
    <property type="entry name" value="WD40_repeat_dom_sf"/>
</dbReference>
<proteinExistence type="predicted"/>
<feature type="repeat" description="WD" evidence="5">
    <location>
        <begin position="92"/>
        <end position="123"/>
    </location>
</feature>
<evidence type="ECO:0000256" key="2">
    <source>
        <dbReference type="ARBA" id="ARBA00022574"/>
    </source>
</evidence>
<reference evidence="7" key="1">
    <citation type="journal article" date="2023" name="Commun. Biol.">
        <title>Genome analysis of Parmales, the sister group of diatoms, reveals the evolutionary specialization of diatoms from phago-mixotrophs to photoautotrophs.</title>
        <authorList>
            <person name="Ban H."/>
            <person name="Sato S."/>
            <person name="Yoshikawa S."/>
            <person name="Yamada K."/>
            <person name="Nakamura Y."/>
            <person name="Ichinomiya M."/>
            <person name="Sato N."/>
            <person name="Blanc-Mathieu R."/>
            <person name="Endo H."/>
            <person name="Kuwata A."/>
            <person name="Ogata H."/>
        </authorList>
    </citation>
    <scope>NUCLEOTIDE SEQUENCE [LARGE SCALE GENOMIC DNA]</scope>
</reference>
<evidence type="ECO:0000313" key="7">
    <source>
        <dbReference type="Proteomes" id="UP001165065"/>
    </source>
</evidence>
<keyword evidence="4" id="KW-0539">Nucleus</keyword>
<comment type="subcellular location">
    <subcellularLocation>
        <location evidence="1">Nucleus</location>
    </subcellularLocation>
</comment>
<dbReference type="EMBL" id="BRYA01000361">
    <property type="protein sequence ID" value="GMI47807.1"/>
    <property type="molecule type" value="Genomic_DNA"/>
</dbReference>
<evidence type="ECO:0000256" key="1">
    <source>
        <dbReference type="ARBA" id="ARBA00004123"/>
    </source>
</evidence>
<dbReference type="AlphaFoldDB" id="A0A9W7GPT0"/>
<dbReference type="Proteomes" id="UP001165065">
    <property type="component" value="Unassembled WGS sequence"/>
</dbReference>
<dbReference type="InterPro" id="IPR019775">
    <property type="entry name" value="WD40_repeat_CS"/>
</dbReference>
<evidence type="ECO:0000313" key="6">
    <source>
        <dbReference type="EMBL" id="GMI47807.1"/>
    </source>
</evidence>
<dbReference type="OrthoDB" id="59941at2759"/>
<dbReference type="Pfam" id="PF00400">
    <property type="entry name" value="WD40"/>
    <property type="match status" value="1"/>
</dbReference>
<accession>A0A9W7GPT0</accession>
<keyword evidence="2 5" id="KW-0853">WD repeat</keyword>
<dbReference type="PROSITE" id="PS00678">
    <property type="entry name" value="WD_REPEATS_1"/>
    <property type="match status" value="1"/>
</dbReference>
<comment type="caution">
    <text evidence="6">The sequence shown here is derived from an EMBL/GenBank/DDBJ whole genome shotgun (WGS) entry which is preliminary data.</text>
</comment>
<gene>
    <name evidence="6" type="ORF">TrCOL_g537</name>
</gene>
<dbReference type="PANTHER" id="PTHR19848">
    <property type="entry name" value="WD40 REPEAT PROTEIN"/>
    <property type="match status" value="1"/>
</dbReference>
<sequence length="165" mass="16741">MGDGGMGTGGGQGGDKNTRFTFGQIMGYPLNPSGPGLPFHLAPMALYASAQPVTSICASGLGNDCVVVATGQDGMGRVWKLVGGAWACNMVLSGHVREVTGLAISGGHLWSSSVDCQIRIWDMGQGLCKHVITAKGGGGGDGHGGPVTCLEGFVMQGENYVVSGR</sequence>
<dbReference type="GO" id="GO:0000027">
    <property type="term" value="P:ribosomal large subunit assembly"/>
    <property type="evidence" value="ECO:0007669"/>
    <property type="project" value="TreeGrafter"/>
</dbReference>
<organism evidence="6 7">
    <name type="scientific">Triparma columacea</name>
    <dbReference type="NCBI Taxonomy" id="722753"/>
    <lineage>
        <taxon>Eukaryota</taxon>
        <taxon>Sar</taxon>
        <taxon>Stramenopiles</taxon>
        <taxon>Ochrophyta</taxon>
        <taxon>Bolidophyceae</taxon>
        <taxon>Parmales</taxon>
        <taxon>Triparmaceae</taxon>
        <taxon>Triparma</taxon>
    </lineage>
</organism>
<dbReference type="InterPro" id="IPR015943">
    <property type="entry name" value="WD40/YVTN_repeat-like_dom_sf"/>
</dbReference>
<dbReference type="SMART" id="SM00320">
    <property type="entry name" value="WD40"/>
    <property type="match status" value="2"/>
</dbReference>